<keyword evidence="2 4" id="KW-0378">Hydrolase</keyword>
<protein>
    <recommendedName>
        <fullName evidence="4">Aminopeptidase</fullName>
    </recommendedName>
</protein>
<evidence type="ECO:0000256" key="4">
    <source>
        <dbReference type="PIRNR" id="PIRNR005700"/>
    </source>
</evidence>
<dbReference type="CDD" id="cd00585">
    <property type="entry name" value="Peptidase_C1B"/>
    <property type="match status" value="1"/>
</dbReference>
<accession>A0ABS2E2E6</accession>
<dbReference type="Pfam" id="PF03051">
    <property type="entry name" value="Peptidase_C1_2"/>
    <property type="match status" value="1"/>
</dbReference>
<name>A0ABS2E2E6_9BACT</name>
<evidence type="ECO:0000256" key="3">
    <source>
        <dbReference type="ARBA" id="ARBA00022807"/>
    </source>
</evidence>
<organism evidence="6 7">
    <name type="scientific">Mediterranea massiliensis</name>
    <dbReference type="NCBI Taxonomy" id="1841865"/>
    <lineage>
        <taxon>Bacteria</taxon>
        <taxon>Pseudomonadati</taxon>
        <taxon>Bacteroidota</taxon>
        <taxon>Bacteroidia</taxon>
        <taxon>Bacteroidales</taxon>
        <taxon>Bacteroidaceae</taxon>
        <taxon>Mediterranea</taxon>
    </lineage>
</organism>
<dbReference type="Gene3D" id="3.90.70.10">
    <property type="entry name" value="Cysteine proteinases"/>
    <property type="match status" value="1"/>
</dbReference>
<dbReference type="EMBL" id="JACLYZ010000027">
    <property type="protein sequence ID" value="MBM6735794.1"/>
    <property type="molecule type" value="Genomic_DNA"/>
</dbReference>
<dbReference type="RefSeq" id="WP_205095997.1">
    <property type="nucleotide sequence ID" value="NZ_JACLYZ010000027.1"/>
</dbReference>
<dbReference type="InterPro" id="IPR038765">
    <property type="entry name" value="Papain-like_cys_pep_sf"/>
</dbReference>
<feature type="signal peptide" evidence="5">
    <location>
        <begin position="1"/>
        <end position="20"/>
    </location>
</feature>
<dbReference type="Proteomes" id="UP000766986">
    <property type="component" value="Unassembled WGS sequence"/>
</dbReference>
<keyword evidence="7" id="KW-1185">Reference proteome</keyword>
<keyword evidence="1 4" id="KW-0645">Protease</keyword>
<comment type="caution">
    <text evidence="6">The sequence shown here is derived from an EMBL/GenBank/DDBJ whole genome shotgun (WGS) entry which is preliminary data.</text>
</comment>
<proteinExistence type="inferred from homology"/>
<dbReference type="SUPFAM" id="SSF54001">
    <property type="entry name" value="Cysteine proteinases"/>
    <property type="match status" value="1"/>
</dbReference>
<reference evidence="6 7" key="1">
    <citation type="journal article" date="2021" name="Sci. Rep.">
        <title>The distribution of antibiotic resistance genes in chicken gut microbiota commensals.</title>
        <authorList>
            <person name="Juricova H."/>
            <person name="Matiasovicova J."/>
            <person name="Kubasova T."/>
            <person name="Cejkova D."/>
            <person name="Rychlik I."/>
        </authorList>
    </citation>
    <scope>NUCLEOTIDE SEQUENCE [LARGE SCALE GENOMIC DNA]</scope>
    <source>
        <strain evidence="6 7">An772</strain>
    </source>
</reference>
<sequence>MKKQFLSVFALTAALFSAQAQDNKGGISPDMLGQIRQTYQGTASDKALRNAIGNNSIRNLALNQENMQDMDTHFSVRVNSKGITDQQSSGRCWLFTGLNVMRAKAIAKYGMPAFEFSEIYPFFWDQLEKSNLFLQGIIDTSDKPLEDKTVQWLFQHPLSDGGTFTGVADIVGKYGLVPKEAMPETNSSNNTSQMAELISLKLKEYGLQLRELGTNGAKRSVMLEEKTKMLGTIYRMLVLNLGVPPTEFDFVRKDAQGNPVETEHHTPMSFLEKYGDKDLLTNYVMLMNDPSREYYKCYEIDYDRHRYDGKNWTYINLPVADIKEMAIASLKDSTMMYFSCDVGKFLNSKRGLLDVNNYDYESLMGTTFGMDKKQRIQTFSSGSSHAMTLMAVDLDKDGKPLKWMVENSWGPQAGYQGHLIMTDRWFDEYMFRLVVETKYVPEKVKELLKQKPIRLPAWDPMFAEEK</sequence>
<evidence type="ECO:0000313" key="6">
    <source>
        <dbReference type="EMBL" id="MBM6735794.1"/>
    </source>
</evidence>
<keyword evidence="4" id="KW-0031">Aminopeptidase</keyword>
<dbReference type="PIRSF" id="PIRSF005700">
    <property type="entry name" value="PepC"/>
    <property type="match status" value="1"/>
</dbReference>
<evidence type="ECO:0000256" key="2">
    <source>
        <dbReference type="ARBA" id="ARBA00022801"/>
    </source>
</evidence>
<dbReference type="InterPro" id="IPR004134">
    <property type="entry name" value="Peptidase_C1B"/>
</dbReference>
<dbReference type="PANTHER" id="PTHR10363:SF2">
    <property type="entry name" value="BLEOMYCIN HYDROLASE"/>
    <property type="match status" value="1"/>
</dbReference>
<evidence type="ECO:0000256" key="5">
    <source>
        <dbReference type="SAM" id="SignalP"/>
    </source>
</evidence>
<comment type="similarity">
    <text evidence="4">Belongs to the peptidase C1 family.</text>
</comment>
<dbReference type="InterPro" id="IPR000169">
    <property type="entry name" value="Pept_cys_AS"/>
</dbReference>
<evidence type="ECO:0000313" key="7">
    <source>
        <dbReference type="Proteomes" id="UP000766986"/>
    </source>
</evidence>
<dbReference type="PROSITE" id="PS00139">
    <property type="entry name" value="THIOL_PROTEASE_CYS"/>
    <property type="match status" value="1"/>
</dbReference>
<feature type="chain" id="PRO_5045952470" description="Aminopeptidase" evidence="5">
    <location>
        <begin position="21"/>
        <end position="466"/>
    </location>
</feature>
<keyword evidence="5" id="KW-0732">Signal</keyword>
<dbReference type="PANTHER" id="PTHR10363">
    <property type="entry name" value="BLEOMYCIN HYDROLASE"/>
    <property type="match status" value="1"/>
</dbReference>
<keyword evidence="3 4" id="KW-0788">Thiol protease</keyword>
<gene>
    <name evidence="6" type="ORF">H7U35_11280</name>
</gene>
<evidence type="ECO:0000256" key="1">
    <source>
        <dbReference type="ARBA" id="ARBA00022670"/>
    </source>
</evidence>